<dbReference type="GO" id="GO:0006261">
    <property type="term" value="P:DNA-templated DNA replication"/>
    <property type="evidence" value="ECO:0007669"/>
    <property type="project" value="UniProtKB-UniRule"/>
</dbReference>
<evidence type="ECO:0000256" key="4">
    <source>
        <dbReference type="ARBA" id="ARBA00022839"/>
    </source>
</evidence>
<keyword evidence="3 7" id="KW-0235">DNA replication</keyword>
<evidence type="ECO:0000256" key="8">
    <source>
        <dbReference type="SAM" id="MobiDB-lite"/>
    </source>
</evidence>
<dbReference type="CDD" id="cd07435">
    <property type="entry name" value="PHP_PolIIIA_POLC"/>
    <property type="match status" value="1"/>
</dbReference>
<comment type="subcellular location">
    <subcellularLocation>
        <location evidence="7">Cytoplasm</location>
    </subcellularLocation>
</comment>
<comment type="function">
    <text evidence="7">Required for replicative DNA synthesis. This DNA polymerase also exhibits 3' to 5' exonuclease activity.</text>
</comment>
<keyword evidence="7" id="KW-0378">Hydrolase</keyword>
<dbReference type="InterPro" id="IPR012340">
    <property type="entry name" value="NA-bd_OB-fold"/>
</dbReference>
<dbReference type="Pfam" id="PF07733">
    <property type="entry name" value="DNA_pol3_alpha"/>
    <property type="match status" value="2"/>
</dbReference>
<dbReference type="Pfam" id="PF17657">
    <property type="entry name" value="DNA_pol3_finger"/>
    <property type="match status" value="1"/>
</dbReference>
<gene>
    <name evidence="7" type="primary">polC</name>
    <name evidence="10" type="ordered locus">Sgly_2256</name>
</gene>
<dbReference type="GO" id="GO:0008408">
    <property type="term" value="F:3'-5' exonuclease activity"/>
    <property type="evidence" value="ECO:0007669"/>
    <property type="project" value="UniProtKB-UniRule"/>
</dbReference>
<dbReference type="InterPro" id="IPR006308">
    <property type="entry name" value="Pol_III_a_PolC-type_gram_pos"/>
</dbReference>
<evidence type="ECO:0000313" key="11">
    <source>
        <dbReference type="Proteomes" id="UP000007488"/>
    </source>
</evidence>
<dbReference type="PANTHER" id="PTHR32294">
    <property type="entry name" value="DNA POLYMERASE III SUBUNIT ALPHA"/>
    <property type="match status" value="1"/>
</dbReference>
<comment type="catalytic activity">
    <reaction evidence="6 7">
        <text>DNA(n) + a 2'-deoxyribonucleoside 5'-triphosphate = DNA(n+1) + diphosphate</text>
        <dbReference type="Rhea" id="RHEA:22508"/>
        <dbReference type="Rhea" id="RHEA-COMP:17339"/>
        <dbReference type="Rhea" id="RHEA-COMP:17340"/>
        <dbReference type="ChEBI" id="CHEBI:33019"/>
        <dbReference type="ChEBI" id="CHEBI:61560"/>
        <dbReference type="ChEBI" id="CHEBI:173112"/>
        <dbReference type="EC" id="2.7.7.7"/>
    </reaction>
</comment>
<keyword evidence="1 7" id="KW-0808">Transferase</keyword>
<dbReference type="Proteomes" id="UP000007488">
    <property type="component" value="Chromosome"/>
</dbReference>
<dbReference type="Gene3D" id="1.10.150.700">
    <property type="entry name" value="PolC, middle finger domain"/>
    <property type="match status" value="1"/>
</dbReference>
<evidence type="ECO:0000259" key="9">
    <source>
        <dbReference type="SMART" id="SM00481"/>
    </source>
</evidence>
<dbReference type="HAMAP" id="MF_00356">
    <property type="entry name" value="DNApol_PolC"/>
    <property type="match status" value="1"/>
</dbReference>
<dbReference type="InterPro" id="IPR011708">
    <property type="entry name" value="DNA_pol3_alpha_NTPase_dom"/>
</dbReference>
<dbReference type="InterPro" id="IPR040982">
    <property type="entry name" value="DNA_pol3_finger"/>
</dbReference>
<name>F0SU95_SYNGF</name>
<dbReference type="PANTHER" id="PTHR32294:SF5">
    <property type="entry name" value="DNA POLYMERASE III POLC-TYPE"/>
    <property type="match status" value="1"/>
</dbReference>
<dbReference type="GO" id="GO:0005737">
    <property type="term" value="C:cytoplasm"/>
    <property type="evidence" value="ECO:0007669"/>
    <property type="project" value="UniProtKB-SubCell"/>
</dbReference>
<dbReference type="InterPro" id="IPR004805">
    <property type="entry name" value="DnaE2/DnaE/PolC"/>
</dbReference>
<dbReference type="Pfam" id="PF14579">
    <property type="entry name" value="HHH_6"/>
    <property type="match status" value="1"/>
</dbReference>
<dbReference type="InterPro" id="IPR029460">
    <property type="entry name" value="DNAPol_HHH"/>
</dbReference>
<dbReference type="CDD" id="cd04484">
    <property type="entry name" value="polC_OBF"/>
    <property type="match status" value="1"/>
</dbReference>
<dbReference type="GO" id="GO:0003677">
    <property type="term" value="F:DNA binding"/>
    <property type="evidence" value="ECO:0007669"/>
    <property type="project" value="UniProtKB-UniRule"/>
</dbReference>
<keyword evidence="2 7" id="KW-0548">Nucleotidyltransferase</keyword>
<keyword evidence="4 7" id="KW-0269">Exonuclease</keyword>
<accession>F0SU95</accession>
<keyword evidence="7" id="KW-0963">Cytoplasm</keyword>
<proteinExistence type="inferred from homology"/>
<dbReference type="NCBIfam" id="NF001688">
    <property type="entry name" value="PRK00448.1"/>
    <property type="match status" value="1"/>
</dbReference>
<evidence type="ECO:0000256" key="2">
    <source>
        <dbReference type="ARBA" id="ARBA00022695"/>
    </source>
</evidence>
<dbReference type="Pfam" id="PF02811">
    <property type="entry name" value="PHP"/>
    <property type="match status" value="1"/>
</dbReference>
<reference evidence="11" key="2">
    <citation type="submission" date="2011-02" db="EMBL/GenBank/DDBJ databases">
        <title>The complete genome of Syntrophobotulus glycolicus DSM 8271.</title>
        <authorList>
            <person name="Lucas S."/>
            <person name="Copeland A."/>
            <person name="Lapidus A."/>
            <person name="Bruce D."/>
            <person name="Goodwin L."/>
            <person name="Pitluck S."/>
            <person name="Kyrpides N."/>
            <person name="Mavromatis K."/>
            <person name="Pagani I."/>
            <person name="Ivanova N."/>
            <person name="Mikhailova N."/>
            <person name="Chertkov O."/>
            <person name="Held B."/>
            <person name="Detter J.C."/>
            <person name="Tapia R."/>
            <person name="Han C."/>
            <person name="Land M."/>
            <person name="Hauser L."/>
            <person name="Markowitz V."/>
            <person name="Cheng J.-F."/>
            <person name="Hugenholtz P."/>
            <person name="Woyke T."/>
            <person name="Wu D."/>
            <person name="Spring S."/>
            <person name="Schroeder M."/>
            <person name="Brambilla E."/>
            <person name="Klenk H.-P."/>
            <person name="Eisen J.A."/>
        </authorList>
    </citation>
    <scope>NUCLEOTIDE SEQUENCE [LARGE SCALE GENOMIC DNA]</scope>
    <source>
        <strain evidence="11">DSM 8271 / FlGlyR</strain>
    </source>
</reference>
<evidence type="ECO:0000256" key="6">
    <source>
        <dbReference type="ARBA" id="ARBA00049244"/>
    </source>
</evidence>
<dbReference type="HOGENOM" id="CLU_003297_2_0_9"/>
<dbReference type="Gene3D" id="1.10.150.870">
    <property type="match status" value="1"/>
</dbReference>
<reference evidence="10 11" key="1">
    <citation type="journal article" date="2011" name="Stand. Genomic Sci.">
        <title>Complete genome sequence of Syntrophobotulus glycolicus type strain (FlGlyR).</title>
        <authorList>
            <person name="Han C."/>
            <person name="Mwirichia R."/>
            <person name="Chertkov O."/>
            <person name="Held B."/>
            <person name="Lapidus A."/>
            <person name="Nolan M."/>
            <person name="Lucas S."/>
            <person name="Hammon N."/>
            <person name="Deshpande S."/>
            <person name="Cheng J.F."/>
            <person name="Tapia R."/>
            <person name="Goodwin L."/>
            <person name="Pitluck S."/>
            <person name="Huntemann M."/>
            <person name="Liolios K."/>
            <person name="Ivanova N."/>
            <person name="Pagani I."/>
            <person name="Mavromatis K."/>
            <person name="Ovchinikova G."/>
            <person name="Pati A."/>
            <person name="Chen A."/>
            <person name="Palaniappan K."/>
            <person name="Land M."/>
            <person name="Hauser L."/>
            <person name="Brambilla E.M."/>
            <person name="Rohde M."/>
            <person name="Spring S."/>
            <person name="Sikorski J."/>
            <person name="Goker M."/>
            <person name="Woyke T."/>
            <person name="Bristow J."/>
            <person name="Eisen J.A."/>
            <person name="Markowitz V."/>
            <person name="Hugenholtz P."/>
            <person name="Kyrpides N.C."/>
            <person name="Klenk H.P."/>
            <person name="Detter J.C."/>
        </authorList>
    </citation>
    <scope>NUCLEOTIDE SEQUENCE [LARGE SCALE GENOMIC DNA]</scope>
    <source>
        <strain evidence="11">DSM 8271 / FlGlyR</strain>
    </source>
</reference>
<dbReference type="SUPFAM" id="SSF89550">
    <property type="entry name" value="PHP domain-like"/>
    <property type="match status" value="1"/>
</dbReference>
<evidence type="ECO:0000256" key="5">
    <source>
        <dbReference type="ARBA" id="ARBA00022932"/>
    </source>
</evidence>
<protein>
    <recommendedName>
        <fullName evidence="7">DNA polymerase III PolC-type</fullName>
        <shortName evidence="7">PolIII</shortName>
        <ecNumber evidence="7">2.7.7.7</ecNumber>
    </recommendedName>
</protein>
<dbReference type="EC" id="2.7.7.7" evidence="7"/>
<dbReference type="InterPro" id="IPR004013">
    <property type="entry name" value="PHP_dom"/>
</dbReference>
<dbReference type="InterPro" id="IPR044923">
    <property type="entry name" value="PolC_middle_finger_sf"/>
</dbReference>
<dbReference type="eggNOG" id="COG2176">
    <property type="taxonomic scope" value="Bacteria"/>
</dbReference>
<dbReference type="KEGG" id="sgy:Sgly_2256"/>
<evidence type="ECO:0000256" key="1">
    <source>
        <dbReference type="ARBA" id="ARBA00022679"/>
    </source>
</evidence>
<dbReference type="GO" id="GO:0003887">
    <property type="term" value="F:DNA-directed DNA polymerase activity"/>
    <property type="evidence" value="ECO:0007669"/>
    <property type="project" value="UniProtKB-UniRule"/>
</dbReference>
<keyword evidence="5 7" id="KW-0239">DNA-directed DNA polymerase</keyword>
<dbReference type="InterPro" id="IPR016195">
    <property type="entry name" value="Pol/histidinol_Pase-like"/>
</dbReference>
<dbReference type="SMART" id="SM00481">
    <property type="entry name" value="POLIIIAc"/>
    <property type="match status" value="1"/>
</dbReference>
<keyword evidence="7" id="KW-0540">Nuclease</keyword>
<sequence length="1250" mass="139939">MSTAVKLKDIALFSQKAGLFNAKQFDPETIKLTEVEVIPEERKWILHLSACTSFTPEEISGLAEDLEKTVKGQIKIECRFERERKENTVKDHDGQEHRTKDGSVDYDDEHFRGYSDPPEDPEGWQNILCEFSEAIPALKGLINSGSLVAMNGQSLTFSVPNLVLMESLRSRQGLMTDLLERKFGVKYQICWEITEETDINETWASAEIEEQKYVEQIMAVASAEKKKDQKGSDLVIGRDFKGEAVPLRGINDEERQVIIAGEVCEAEIRRLKSGRQLFTFGITDKTNSLGCKLFLEEGQPEPNVNKGDWLRLRGPVQFDRYTTELTMMPKDIVKIPGQVRMDTAEVKRVELHLHTKMSEMDAVSSAQSLVRRAALWGHQAIAITDHGVVQAFPDAVESAEKSGIKVILGMEGYLIEDDPQSQGYYHVIILAKNQTGLNNLYQLVTGSHIEHFYRRPRISKSQLKKYREGLIIGSACEAGELMRAVLRQASWEDLKKIASFYDYLEIQPTGNNQFLIPKGEIRDEEGLRDLNRTIVKLGDELGKPVAATCDVHFLDAEDEVFRRILMAGKGYEDADTQAPLYFRTTDEMLEEFSYLGEDKAYEVVVTNTVAIAEGIENLKPFPDGFFEPKIEGAAERIKEMALKKAAEQYGDPLPDTVAKALQKELHSIIGNGFAVLYLIAHLLVKKSNEDGYLVGSRGSVGSSLVATMTGITEVNPLPPHYHCTNPSCLYSEFLTDGSAGSGVDLPDKTCPRCGLELSKDGHDIPFETFLGFKGDKVPDIDLNFSGEYQPRAHKYTEEIFGKENVFRAGTISTVAEKTAFGFVKNYLDERSIKYNQTELNRLVRGCAGVKRTTGQHPGGLMVIPKECDVYNFTPLQKPANDSKTETITTHFDYHSISGRLVKLDILGHDDPTMIKMLEDFTGIDAQEIRLDDERTLSLFSSPEALGVKAEDIGSNTGTFGVPEFGTKFVRQMLEDTKPKTFSHLVRISGLSHGTNVWLGNAQDLVLNGTADISQIIACRDDIMVYLIQKGLDPQKAFKIMEQVRKGKGLKADDVEEMLQFNVPQWYIDSCQKISYMFPKAHAVAYVMMAFRIAWFKLNCPEAFYAAFFTVRAEEFDAEMICQGLDHCKKIAAEMAGFGNKATQKEKGLLTILELAIEMYCRGISLRKVDLWESDATTFQITDTGILPPFSSIQGLGETAANSLVALRRENKIRSVEDMQTFGKISKPVVEVLQKHGCLNGLPERNQLSLF</sequence>
<feature type="region of interest" description="Disordered" evidence="8">
    <location>
        <begin position="86"/>
        <end position="108"/>
    </location>
</feature>
<feature type="domain" description="Polymerase/histidinol phosphatase N-terminal" evidence="9">
    <location>
        <begin position="349"/>
        <end position="416"/>
    </location>
</feature>
<dbReference type="STRING" id="645991.Sgly_2256"/>
<dbReference type="Gene3D" id="3.20.20.140">
    <property type="entry name" value="Metal-dependent hydrolases"/>
    <property type="match status" value="1"/>
</dbReference>
<evidence type="ECO:0000256" key="3">
    <source>
        <dbReference type="ARBA" id="ARBA00022705"/>
    </source>
</evidence>
<keyword evidence="11" id="KW-1185">Reference proteome</keyword>
<dbReference type="AlphaFoldDB" id="F0SU95"/>
<dbReference type="Gene3D" id="2.40.50.140">
    <property type="entry name" value="Nucleic acid-binding proteins"/>
    <property type="match status" value="1"/>
</dbReference>
<dbReference type="Gene3D" id="3.30.1900.20">
    <property type="match status" value="2"/>
</dbReference>
<evidence type="ECO:0000313" key="10">
    <source>
        <dbReference type="EMBL" id="ADY56545.1"/>
    </source>
</evidence>
<comment type="similarity">
    <text evidence="7">Belongs to the DNA polymerase type-C family. PolC subfamily.</text>
</comment>
<dbReference type="Gene3D" id="6.10.140.1510">
    <property type="match status" value="1"/>
</dbReference>
<organism evidence="10 11">
    <name type="scientific">Syntrophobotulus glycolicus (strain DSM 8271 / FlGlyR)</name>
    <dbReference type="NCBI Taxonomy" id="645991"/>
    <lineage>
        <taxon>Bacteria</taxon>
        <taxon>Bacillati</taxon>
        <taxon>Bacillota</taxon>
        <taxon>Clostridia</taxon>
        <taxon>Eubacteriales</taxon>
        <taxon>Desulfitobacteriaceae</taxon>
        <taxon>Syntrophobotulus</taxon>
    </lineage>
</organism>
<evidence type="ECO:0000256" key="7">
    <source>
        <dbReference type="HAMAP-Rule" id="MF_00356"/>
    </source>
</evidence>
<dbReference type="InterPro" id="IPR003141">
    <property type="entry name" value="Pol/His_phosphatase_N"/>
</dbReference>
<dbReference type="EMBL" id="CP002547">
    <property type="protein sequence ID" value="ADY56545.1"/>
    <property type="molecule type" value="Genomic_DNA"/>
</dbReference>
<dbReference type="RefSeq" id="WP_013625410.1">
    <property type="nucleotide sequence ID" value="NC_015172.1"/>
</dbReference>
<dbReference type="NCBIfam" id="TIGR01405">
    <property type="entry name" value="polC_Gram_pos"/>
    <property type="match status" value="1"/>
</dbReference>